<dbReference type="RefSeq" id="WP_133207010.1">
    <property type="nucleotide sequence ID" value="NZ_SMRU01000058.1"/>
</dbReference>
<reference evidence="3 4" key="1">
    <citation type="submission" date="2019-03" db="EMBL/GenBank/DDBJ databases">
        <title>Whole genome sequence of Arthrobacter sp JH1-1.</title>
        <authorList>
            <person name="Trinh H.N."/>
        </authorList>
    </citation>
    <scope>NUCLEOTIDE SEQUENCE [LARGE SCALE GENOMIC DNA]</scope>
    <source>
        <strain evidence="3 4">JH1-1</strain>
    </source>
</reference>
<accession>A0A4R5K6N4</accession>
<dbReference type="Proteomes" id="UP000295511">
    <property type="component" value="Unassembled WGS sequence"/>
</dbReference>
<proteinExistence type="predicted"/>
<evidence type="ECO:0000256" key="1">
    <source>
        <dbReference type="ARBA" id="ARBA00022679"/>
    </source>
</evidence>
<evidence type="ECO:0000313" key="4">
    <source>
        <dbReference type="Proteomes" id="UP000295511"/>
    </source>
</evidence>
<dbReference type="GO" id="GO:0004020">
    <property type="term" value="F:adenylylsulfate kinase activity"/>
    <property type="evidence" value="ECO:0007669"/>
    <property type="project" value="UniProtKB-EC"/>
</dbReference>
<sequence>MAPDVQSVFLNGTVGSGKTTTGEALHQLLIEDGLSSAMLDLDQLRRVWPAPSTDRFNHELELRNLHAVAGNYREVGVRRFILAGVIERADEVDRYHEALGGGELDVVRLDPLLEIVHTRLRNRHQPDSPELTWHLNRSAELGQILDQAQVDTHVIPLRSETPREVAQVIRTLIGW</sequence>
<evidence type="ECO:0000313" key="3">
    <source>
        <dbReference type="EMBL" id="TDF86886.1"/>
    </source>
</evidence>
<keyword evidence="3" id="KW-0418">Kinase</keyword>
<protein>
    <submittedName>
        <fullName evidence="3">Adenylyl-sulfate kinase</fullName>
        <ecNumber evidence="3">2.7.1.25</ecNumber>
    </submittedName>
</protein>
<gene>
    <name evidence="3" type="ORF">E1809_25365</name>
</gene>
<name>A0A4R5K6N4_9MICC</name>
<dbReference type="EMBL" id="SMRU01000058">
    <property type="protein sequence ID" value="TDF86886.1"/>
    <property type="molecule type" value="Genomic_DNA"/>
</dbReference>
<keyword evidence="4" id="KW-1185">Reference proteome</keyword>
<dbReference type="InterPro" id="IPR027417">
    <property type="entry name" value="P-loop_NTPase"/>
</dbReference>
<comment type="caution">
    <text evidence="3">The sequence shown here is derived from an EMBL/GenBank/DDBJ whole genome shotgun (WGS) entry which is preliminary data.</text>
</comment>
<dbReference type="Gene3D" id="3.40.50.300">
    <property type="entry name" value="P-loop containing nucleotide triphosphate hydrolases"/>
    <property type="match status" value="1"/>
</dbReference>
<dbReference type="EC" id="2.7.1.25" evidence="3"/>
<keyword evidence="1 3" id="KW-0808">Transferase</keyword>
<dbReference type="OrthoDB" id="7889077at2"/>
<dbReference type="AlphaFoldDB" id="A0A4R5K6N4"/>
<feature type="domain" description="APS kinase" evidence="2">
    <location>
        <begin position="7"/>
        <end position="46"/>
    </location>
</feature>
<dbReference type="InterPro" id="IPR059117">
    <property type="entry name" value="APS_kinase_dom"/>
</dbReference>
<dbReference type="Pfam" id="PF01583">
    <property type="entry name" value="APS_kinase"/>
    <property type="match status" value="1"/>
</dbReference>
<dbReference type="SUPFAM" id="SSF52540">
    <property type="entry name" value="P-loop containing nucleoside triphosphate hydrolases"/>
    <property type="match status" value="1"/>
</dbReference>
<organism evidence="3 4">
    <name type="scientific">Arthrobacter terricola</name>
    <dbReference type="NCBI Taxonomy" id="2547396"/>
    <lineage>
        <taxon>Bacteria</taxon>
        <taxon>Bacillati</taxon>
        <taxon>Actinomycetota</taxon>
        <taxon>Actinomycetes</taxon>
        <taxon>Micrococcales</taxon>
        <taxon>Micrococcaceae</taxon>
        <taxon>Arthrobacter</taxon>
    </lineage>
</organism>
<evidence type="ECO:0000259" key="2">
    <source>
        <dbReference type="Pfam" id="PF01583"/>
    </source>
</evidence>